<reference evidence="2" key="1">
    <citation type="submission" date="2020-05" db="EMBL/GenBank/DDBJ databases">
        <authorList>
            <person name="Chiriac C."/>
            <person name="Salcher M."/>
            <person name="Ghai R."/>
            <person name="Kavagutti S V."/>
        </authorList>
    </citation>
    <scope>NUCLEOTIDE SEQUENCE</scope>
</reference>
<name>A0A6J7C2K3_9ZZZZ</name>
<gene>
    <name evidence="2" type="ORF">UFOPK3268_01377</name>
</gene>
<dbReference type="EMBL" id="CAFBIZ010000199">
    <property type="protein sequence ID" value="CAB4851840.1"/>
    <property type="molecule type" value="Genomic_DNA"/>
</dbReference>
<feature type="compositionally biased region" description="Polar residues" evidence="1">
    <location>
        <begin position="128"/>
        <end position="137"/>
    </location>
</feature>
<protein>
    <submittedName>
        <fullName evidence="2">Unannotated protein</fullName>
    </submittedName>
</protein>
<evidence type="ECO:0000256" key="1">
    <source>
        <dbReference type="SAM" id="MobiDB-lite"/>
    </source>
</evidence>
<dbReference type="AlphaFoldDB" id="A0A6J7C2K3"/>
<proteinExistence type="predicted"/>
<organism evidence="2">
    <name type="scientific">freshwater metagenome</name>
    <dbReference type="NCBI Taxonomy" id="449393"/>
    <lineage>
        <taxon>unclassified sequences</taxon>
        <taxon>metagenomes</taxon>
        <taxon>ecological metagenomes</taxon>
    </lineage>
</organism>
<feature type="compositionally biased region" description="Basic and acidic residues" evidence="1">
    <location>
        <begin position="108"/>
        <end position="126"/>
    </location>
</feature>
<evidence type="ECO:0000313" key="2">
    <source>
        <dbReference type="EMBL" id="CAB4851840.1"/>
    </source>
</evidence>
<accession>A0A6J7C2K3</accession>
<feature type="region of interest" description="Disordered" evidence="1">
    <location>
        <begin position="108"/>
        <end position="137"/>
    </location>
</feature>
<sequence length="137" mass="15020">MLAQGRPYFGEVLGEHRAESHLVGEVDEVPLASGLSQFIDEVRELDAGDRDSEHLPRPRSALIERLDLLDFTTVKCAQHLRLETVLGEFGIEGAHILHNCRDRGLERREVAGGRGDDPVGELDRGSLGEQSTAGLDP</sequence>